<reference evidence="1 2" key="1">
    <citation type="journal article" date="2018" name="Sci. Rep.">
        <title>Characterisation of pathogen-specific regions and novel effector candidates in Fusarium oxysporum f. sp. cepae.</title>
        <authorList>
            <person name="Armitage A.D."/>
            <person name="Taylor A."/>
            <person name="Sobczyk M.K."/>
            <person name="Baxter L."/>
            <person name="Greenfield B.P."/>
            <person name="Bates H.J."/>
            <person name="Wilson F."/>
            <person name="Jackson A.C."/>
            <person name="Ott S."/>
            <person name="Harrison R.J."/>
            <person name="Clarkson J.P."/>
        </authorList>
    </citation>
    <scope>NUCLEOTIDE SEQUENCE [LARGE SCALE GENOMIC DNA]</scope>
    <source>
        <strain evidence="1 2">Fp_A8</strain>
    </source>
</reference>
<comment type="caution">
    <text evidence="1">The sequence shown here is derived from an EMBL/GenBank/DDBJ whole genome shotgun (WGS) entry which is preliminary data.</text>
</comment>
<proteinExistence type="predicted"/>
<dbReference type="Proteomes" id="UP000283569">
    <property type="component" value="Unassembled WGS sequence"/>
</dbReference>
<accession>A0A420RG28</accession>
<feature type="non-terminal residue" evidence="1">
    <location>
        <position position="183"/>
    </location>
</feature>
<name>A0A420RG28_GIBIN</name>
<dbReference type="AlphaFoldDB" id="A0A420RG28"/>
<evidence type="ECO:0000313" key="1">
    <source>
        <dbReference type="EMBL" id="RKL15893.1"/>
    </source>
</evidence>
<dbReference type="EMBL" id="MRDB01000346">
    <property type="protein sequence ID" value="RKL15893.1"/>
    <property type="molecule type" value="Genomic_DNA"/>
</dbReference>
<sequence>MAHNLSHVVEVPDPQERGQIYNGTTFGDEEGSIQFTSPYGGVRDRLWVRETWNWFDPGAIPADRAGARAPFTGAQGNRTIPWVAAYAADGHLPYPGYEGRDHWRPSIHMPRWASRILLEITGVRVERLQDISEADALAEGSFTWAREQDTPVRDLDEARLVYCQLWEEINGPGSWDANPWVWV</sequence>
<protein>
    <submittedName>
        <fullName evidence="1">Uncharacterized protein</fullName>
    </submittedName>
</protein>
<organism evidence="1 2">
    <name type="scientific">Gibberella intermedia</name>
    <name type="common">Bulb rot disease fungus</name>
    <name type="synonym">Fusarium proliferatum</name>
    <dbReference type="NCBI Taxonomy" id="948311"/>
    <lineage>
        <taxon>Eukaryota</taxon>
        <taxon>Fungi</taxon>
        <taxon>Dikarya</taxon>
        <taxon>Ascomycota</taxon>
        <taxon>Pezizomycotina</taxon>
        <taxon>Sordariomycetes</taxon>
        <taxon>Hypocreomycetidae</taxon>
        <taxon>Hypocreales</taxon>
        <taxon>Nectriaceae</taxon>
        <taxon>Fusarium</taxon>
        <taxon>Fusarium fujikuroi species complex</taxon>
    </lineage>
</organism>
<evidence type="ECO:0000313" key="2">
    <source>
        <dbReference type="Proteomes" id="UP000283569"/>
    </source>
</evidence>
<gene>
    <name evidence="1" type="ORF">BFJ72_g15340</name>
</gene>